<evidence type="ECO:0000313" key="1">
    <source>
        <dbReference type="EMBL" id="CEE00390.1"/>
    </source>
</evidence>
<keyword evidence="2" id="KW-1185">Reference proteome</keyword>
<dbReference type="PANTHER" id="PTHR37507">
    <property type="entry name" value="SPORULATION PROTEIN YDCC"/>
    <property type="match status" value="1"/>
</dbReference>
<dbReference type="InterPro" id="IPR052944">
    <property type="entry name" value="Sporulation_related"/>
</dbReference>
<proteinExistence type="predicted"/>
<sequence length="341" mass="38852">MKKGWIYLFAGLVFVMLLAGCGSKTKEEVIQELNKKTEELKGYKLDAKMTLTMGNEAQEYQIEVWHNKPELYRVHMKNAERDQSQMILRNKEGVYVLTPALNKSYKFQSEWPKNSSQPYLYESLVQDLLKDDNAKLTETDKHYVFETKTRYQYNKMLPLQEITFNKKDFTPVSVKVMDSDRNVKLAVEFSKAEFNAKFDNGSFDLNRNMTSAQMEAPVSTVERDANSELTVKIPTEEIAGTTLVDEQEVTTSNGKRVILTYEGDKAFTLMQEHVEVLETSSMSPTVVKGDPVDLGFTIGALTDNSLTWTDGNVEYMIASNNLTKEEMVMLAKSVQNVSVEK</sequence>
<dbReference type="Proteomes" id="UP000040576">
    <property type="component" value="Unassembled WGS sequence"/>
</dbReference>
<accession>A0A090IY02</accession>
<name>A0A090IY02_9BACI</name>
<dbReference type="SUPFAM" id="SSF89392">
    <property type="entry name" value="Prokaryotic lipoproteins and lipoprotein localization factors"/>
    <property type="match status" value="1"/>
</dbReference>
<dbReference type="InterPro" id="IPR029046">
    <property type="entry name" value="LolA/LolB/LppX"/>
</dbReference>
<organism evidence="1 2">
    <name type="scientific">Caldibacillus thermoamylovorans</name>
    <dbReference type="NCBI Taxonomy" id="35841"/>
    <lineage>
        <taxon>Bacteria</taxon>
        <taxon>Bacillati</taxon>
        <taxon>Bacillota</taxon>
        <taxon>Bacilli</taxon>
        <taxon>Bacillales</taxon>
        <taxon>Bacillaceae</taxon>
        <taxon>Caldibacillus</taxon>
    </lineage>
</organism>
<reference evidence="1 2" key="1">
    <citation type="submission" date="2014-07" db="EMBL/GenBank/DDBJ databases">
        <authorList>
            <person name="Wibberg Daniel"/>
        </authorList>
    </citation>
    <scope>NUCLEOTIDE SEQUENCE [LARGE SCALE GENOMIC DNA]</scope>
</reference>
<dbReference type="PANTHER" id="PTHR37507:SF2">
    <property type="entry name" value="SPORULATION PROTEIN YDCC"/>
    <property type="match status" value="1"/>
</dbReference>
<protein>
    <submittedName>
        <fullName evidence="1">Sporulation protein YdcC</fullName>
    </submittedName>
</protein>
<gene>
    <name evidence="1" type="primary">ydcC</name>
    <name evidence="1" type="ORF">BT1A1_0532</name>
</gene>
<evidence type="ECO:0000313" key="2">
    <source>
        <dbReference type="Proteomes" id="UP000040576"/>
    </source>
</evidence>
<dbReference type="RefSeq" id="WP_034767825.1">
    <property type="nucleotide sequence ID" value="NZ_CCRF01000019.1"/>
</dbReference>
<dbReference type="AlphaFoldDB" id="A0A090IY02"/>
<dbReference type="Gene3D" id="2.50.20.10">
    <property type="entry name" value="Lipoprotein localisation LolA/LolB/LppX"/>
    <property type="match status" value="1"/>
</dbReference>
<dbReference type="EMBL" id="CCRF01000019">
    <property type="protein sequence ID" value="CEE00390.1"/>
    <property type="molecule type" value="Genomic_DNA"/>
</dbReference>
<dbReference type="PROSITE" id="PS51257">
    <property type="entry name" value="PROKAR_LIPOPROTEIN"/>
    <property type="match status" value="1"/>
</dbReference>